<protein>
    <submittedName>
        <fullName evidence="1">Uncharacterized protein</fullName>
    </submittedName>
</protein>
<gene>
    <name evidence="1" type="ORF">H6H03_37985</name>
</gene>
<reference evidence="1 2" key="1">
    <citation type="journal article" date="2020" name="ISME J.">
        <title>Comparative genomics reveals insights into cyanobacterial evolution and habitat adaptation.</title>
        <authorList>
            <person name="Chen M.Y."/>
            <person name="Teng W.K."/>
            <person name="Zhao L."/>
            <person name="Hu C.X."/>
            <person name="Zhou Y.K."/>
            <person name="Han B.P."/>
            <person name="Song L.R."/>
            <person name="Shu W.S."/>
        </authorList>
    </citation>
    <scope>NUCLEOTIDE SEQUENCE [LARGE SCALE GENOMIC DNA]</scope>
    <source>
        <strain evidence="1 2">FACHB-159</strain>
    </source>
</reference>
<keyword evidence="2" id="KW-1185">Reference proteome</keyword>
<evidence type="ECO:0000313" key="1">
    <source>
        <dbReference type="EMBL" id="MBD2739578.1"/>
    </source>
</evidence>
<accession>A0ABR8KLI8</accession>
<dbReference type="RefSeq" id="WP_190960070.1">
    <property type="nucleotide sequence ID" value="NZ_JACJTU010000094.1"/>
</dbReference>
<name>A0ABR8KLI8_9NOSO</name>
<dbReference type="EMBL" id="JACJTU010000094">
    <property type="protein sequence ID" value="MBD2739578.1"/>
    <property type="molecule type" value="Genomic_DNA"/>
</dbReference>
<comment type="caution">
    <text evidence="1">The sequence shown here is derived from an EMBL/GenBank/DDBJ whole genome shotgun (WGS) entry which is preliminary data.</text>
</comment>
<proteinExistence type="predicted"/>
<evidence type="ECO:0000313" key="2">
    <source>
        <dbReference type="Proteomes" id="UP000637383"/>
    </source>
</evidence>
<organism evidence="1 2">
    <name type="scientific">Nostoc paludosum FACHB-159</name>
    <dbReference type="NCBI Taxonomy" id="2692908"/>
    <lineage>
        <taxon>Bacteria</taxon>
        <taxon>Bacillati</taxon>
        <taxon>Cyanobacteriota</taxon>
        <taxon>Cyanophyceae</taxon>
        <taxon>Nostocales</taxon>
        <taxon>Nostocaceae</taxon>
        <taxon>Nostoc</taxon>
    </lineage>
</organism>
<dbReference type="Proteomes" id="UP000637383">
    <property type="component" value="Unassembled WGS sequence"/>
</dbReference>
<sequence>MIIPFNLQTQAIATDGTKCIITTVYVDIIQILTSPEEALIDPEMQGTIDMIALGGGFCGDGVDEFLLDTLKELQAWEFVQEVNNGDYTYWVLSPLGLLLKAEIK</sequence>